<dbReference type="PROSITE" id="PS00841">
    <property type="entry name" value="XPG_1"/>
    <property type="match status" value="1"/>
</dbReference>
<dbReference type="InterPro" id="IPR029060">
    <property type="entry name" value="PIN-like_dom_sf"/>
</dbReference>
<reference evidence="6 8" key="1">
    <citation type="submission" date="2020-02" db="EMBL/GenBank/DDBJ databases">
        <title>Draft genome sequence of Haematococcus lacustris strain NIES-144.</title>
        <authorList>
            <person name="Morimoto D."/>
            <person name="Nakagawa S."/>
            <person name="Yoshida T."/>
            <person name="Sawayama S."/>
        </authorList>
    </citation>
    <scope>NUCLEOTIDE SEQUENCE [LARGE SCALE GENOMIC DNA]</scope>
    <source>
        <strain evidence="6 8">NIES-144</strain>
    </source>
</reference>
<dbReference type="SUPFAM" id="SSF88723">
    <property type="entry name" value="PIN domain-like"/>
    <property type="match status" value="1"/>
</dbReference>
<proteinExistence type="predicted"/>
<dbReference type="PANTHER" id="PTHR11081:SF9">
    <property type="entry name" value="FLAP ENDONUCLEASE 1"/>
    <property type="match status" value="1"/>
</dbReference>
<dbReference type="Gene3D" id="3.40.50.1010">
    <property type="entry name" value="5'-nuclease"/>
    <property type="match status" value="1"/>
</dbReference>
<dbReference type="GO" id="GO:0006281">
    <property type="term" value="P:DNA repair"/>
    <property type="evidence" value="ECO:0007669"/>
    <property type="project" value="UniProtKB-KW"/>
</dbReference>
<evidence type="ECO:0000259" key="5">
    <source>
        <dbReference type="SMART" id="SM00485"/>
    </source>
</evidence>
<comment type="caution">
    <text evidence="6">The sequence shown here is derived from an EMBL/GenBank/DDBJ whole genome shotgun (WGS) entry which is preliminary data.</text>
</comment>
<accession>A0A699YQT3</accession>
<dbReference type="SMART" id="SM00485">
    <property type="entry name" value="XPGN"/>
    <property type="match status" value="1"/>
</dbReference>
<dbReference type="GO" id="GO:0017108">
    <property type="term" value="F:5'-flap endonuclease activity"/>
    <property type="evidence" value="ECO:0007669"/>
    <property type="project" value="TreeGrafter"/>
</dbReference>
<evidence type="ECO:0000313" key="6">
    <source>
        <dbReference type="EMBL" id="GFH09266.1"/>
    </source>
</evidence>
<dbReference type="GO" id="GO:0008409">
    <property type="term" value="F:5'-3' exonuclease activity"/>
    <property type="evidence" value="ECO:0007669"/>
    <property type="project" value="TreeGrafter"/>
</dbReference>
<keyword evidence="8" id="KW-1185">Reference proteome</keyword>
<evidence type="ECO:0000313" key="7">
    <source>
        <dbReference type="EMBL" id="GFH20737.1"/>
    </source>
</evidence>
<keyword evidence="1" id="KW-0479">Metal-binding</keyword>
<dbReference type="InterPro" id="IPR019974">
    <property type="entry name" value="XPG_CS"/>
</dbReference>
<evidence type="ECO:0000256" key="2">
    <source>
        <dbReference type="ARBA" id="ARBA00022763"/>
    </source>
</evidence>
<protein>
    <submittedName>
        <fullName evidence="6">Flap endonuclease 1</fullName>
    </submittedName>
</protein>
<dbReference type="InterPro" id="IPR006084">
    <property type="entry name" value="XPG/Rad2"/>
</dbReference>
<dbReference type="AlphaFoldDB" id="A0A699YQT3"/>
<dbReference type="Proteomes" id="UP000485058">
    <property type="component" value="Unassembled WGS sequence"/>
</dbReference>
<dbReference type="EMBL" id="BLLF01001689">
    <property type="protein sequence ID" value="GFH20737.1"/>
    <property type="molecule type" value="Genomic_DNA"/>
</dbReference>
<keyword evidence="3" id="KW-0460">Magnesium</keyword>
<evidence type="ECO:0000313" key="8">
    <source>
        <dbReference type="Proteomes" id="UP000485058"/>
    </source>
</evidence>
<evidence type="ECO:0000256" key="4">
    <source>
        <dbReference type="ARBA" id="ARBA00023204"/>
    </source>
</evidence>
<dbReference type="Pfam" id="PF00752">
    <property type="entry name" value="XPG_N"/>
    <property type="match status" value="1"/>
</dbReference>
<dbReference type="InterPro" id="IPR006085">
    <property type="entry name" value="XPG_DNA_repair_N"/>
</dbReference>
<evidence type="ECO:0000256" key="1">
    <source>
        <dbReference type="ARBA" id="ARBA00022723"/>
    </source>
</evidence>
<keyword evidence="6" id="KW-0540">Nuclease</keyword>
<keyword evidence="2" id="KW-0227">DNA damage</keyword>
<evidence type="ECO:0000256" key="3">
    <source>
        <dbReference type="ARBA" id="ARBA00022842"/>
    </source>
</evidence>
<name>A0A699YQT3_HAELA</name>
<dbReference type="PANTHER" id="PTHR11081">
    <property type="entry name" value="FLAP ENDONUCLEASE FAMILY MEMBER"/>
    <property type="match status" value="1"/>
</dbReference>
<feature type="domain" description="XPG N-terminal" evidence="5">
    <location>
        <begin position="1"/>
        <end position="103"/>
    </location>
</feature>
<keyword evidence="4" id="KW-0234">DNA repair</keyword>
<sequence length="103" mass="11629">MGIQGLTKLLADQAPECMKEQKFEAYFGRKIAVDASMHIYQFMAVVGRMGDQMLTNEAGDVTSHLQGMFYRTAKMLEAGIRPVFVFDGKPPELKRKLLDQRGE</sequence>
<feature type="non-terminal residue" evidence="6">
    <location>
        <position position="103"/>
    </location>
</feature>
<dbReference type="EMBL" id="BLLF01000220">
    <property type="protein sequence ID" value="GFH09266.1"/>
    <property type="molecule type" value="Genomic_DNA"/>
</dbReference>
<keyword evidence="6" id="KW-0378">Hydrolase</keyword>
<dbReference type="GO" id="GO:0046872">
    <property type="term" value="F:metal ion binding"/>
    <property type="evidence" value="ECO:0007669"/>
    <property type="project" value="UniProtKB-KW"/>
</dbReference>
<keyword evidence="6" id="KW-0255">Endonuclease</keyword>
<organism evidence="6 8">
    <name type="scientific">Haematococcus lacustris</name>
    <name type="common">Green alga</name>
    <name type="synonym">Haematococcus pluvialis</name>
    <dbReference type="NCBI Taxonomy" id="44745"/>
    <lineage>
        <taxon>Eukaryota</taxon>
        <taxon>Viridiplantae</taxon>
        <taxon>Chlorophyta</taxon>
        <taxon>core chlorophytes</taxon>
        <taxon>Chlorophyceae</taxon>
        <taxon>CS clade</taxon>
        <taxon>Chlamydomonadales</taxon>
        <taxon>Haematococcaceae</taxon>
        <taxon>Haematococcus</taxon>
    </lineage>
</organism>
<gene>
    <name evidence="6" type="ORF">HaLaN_04374</name>
    <name evidence="7" type="ORF">HaLaN_17908</name>
</gene>
<feature type="non-terminal residue" evidence="6">
    <location>
        <position position="1"/>
    </location>
</feature>
<dbReference type="PRINTS" id="PR00853">
    <property type="entry name" value="XPGRADSUPER"/>
</dbReference>